<evidence type="ECO:0000256" key="1">
    <source>
        <dbReference type="SAM" id="Coils"/>
    </source>
</evidence>
<dbReference type="EMBL" id="SAYJ01000003">
    <property type="protein sequence ID" value="TXJ58837.1"/>
    <property type="molecule type" value="Genomic_DNA"/>
</dbReference>
<sequence length="747" mass="89877">MISKIKIKEYGILKDTELECKKFNLIFGYNGSGKTTLTRIFKEISENNINSDKYTIEYPDNEDLYIKVYSGKYYLNENFQQNIDPISFNLGKENIELKNRLKELSTSFKKNKDNIDKFKSDLDNANKEYEKIHKYISRNVVKDLHLKTQEFTWNKSEKLYLSNDTPKKLCNDKFHELSKEFININDIHSINKINLLDINIYYQLLKEIESTINKKFDKIDFNDNIFKEFLDHFEKKENDIFKKWVRDGIDTDIFENKKCPFCFRPLDKLYDCFVKYFNEDIKNTISLLNNYKEKINKLSDDINNLYKNIDVAKFYVDERDSIEISISNMLIEIQSLQLNVILDLLDRKINDVYENVTYSIPDFVEKLQSINMIIEDINLKIDNHNKVVSNTEKLKEQYIIDITMHYIFFEKDKLDRLQSDKTNYTNLINECINNNNILEEMKEIESQINNIQIPIDEFNTNLHNFLGRKDISIKFDDTSKEYKIMREKDDIKNYISEGEKTAICIVHFLVSLKDNKYNRSKENCIVVIDDPISSLDSNYLYNLYSFLHANLQDVEQLFIITHHFYFFRRVYNWFSNIRDKDYKRVKPSIKEIKRDNYKFLSKIDKINEYFENYESEYQYLYSELQKFKDLIKNKPKLEYEEIILLPNMCRRIFESILSFLDPFDKHDRRVFELFNSISDVNVKEKLLYIYRYTNTESHHQAFDLYDIYQKNTDEAVKLIDAMFAIIDEISENQLNSYNRHLNKQDKN</sequence>
<dbReference type="Proteomes" id="UP000325013">
    <property type="component" value="Unassembled WGS sequence"/>
</dbReference>
<dbReference type="InterPro" id="IPR027417">
    <property type="entry name" value="P-loop_NTPase"/>
</dbReference>
<dbReference type="PANTHER" id="PTHR32182:SF22">
    <property type="entry name" value="ATP-DEPENDENT ENDONUCLEASE, OLD FAMILY-RELATED"/>
    <property type="match status" value="1"/>
</dbReference>
<comment type="caution">
    <text evidence="3">The sequence shown here is derived from an EMBL/GenBank/DDBJ whole genome shotgun (WGS) entry which is preliminary data.</text>
</comment>
<protein>
    <recommendedName>
        <fullName evidence="2">Protein CR006 P-loop domain-containing protein</fullName>
    </recommendedName>
</protein>
<evidence type="ECO:0000313" key="4">
    <source>
        <dbReference type="Proteomes" id="UP000325013"/>
    </source>
</evidence>
<reference evidence="3 4" key="1">
    <citation type="journal article" date="1992" name="Lakartidningen">
        <title>[Penicillin V and not amoxicillin is the first choice preparation in acute otitis].</title>
        <authorList>
            <person name="Kamme C."/>
            <person name="Lundgren K."/>
            <person name="Prellner K."/>
        </authorList>
    </citation>
    <scope>NUCLEOTIDE SEQUENCE [LARGE SCALE GENOMIC DNA]</scope>
    <source>
        <strain evidence="3 4">PC2777IV</strain>
    </source>
</reference>
<dbReference type="GO" id="GO:0006302">
    <property type="term" value="P:double-strand break repair"/>
    <property type="evidence" value="ECO:0007669"/>
    <property type="project" value="TreeGrafter"/>
</dbReference>
<dbReference type="GO" id="GO:0000731">
    <property type="term" value="P:DNA synthesis involved in DNA repair"/>
    <property type="evidence" value="ECO:0007669"/>
    <property type="project" value="TreeGrafter"/>
</dbReference>
<organism evidence="3 4">
    <name type="scientific">Brachyspira aalborgi</name>
    <dbReference type="NCBI Taxonomy" id="29522"/>
    <lineage>
        <taxon>Bacteria</taxon>
        <taxon>Pseudomonadati</taxon>
        <taxon>Spirochaetota</taxon>
        <taxon>Spirochaetia</taxon>
        <taxon>Brachyspirales</taxon>
        <taxon>Brachyspiraceae</taxon>
        <taxon>Brachyspira</taxon>
    </lineage>
</organism>
<gene>
    <name evidence="3" type="ORF">EPJ67_00525</name>
</gene>
<evidence type="ECO:0000259" key="2">
    <source>
        <dbReference type="Pfam" id="PF13166"/>
    </source>
</evidence>
<dbReference type="SUPFAM" id="SSF52540">
    <property type="entry name" value="P-loop containing nucleoside triphosphate hydrolases"/>
    <property type="match status" value="1"/>
</dbReference>
<evidence type="ECO:0000313" key="3">
    <source>
        <dbReference type="EMBL" id="TXJ58837.1"/>
    </source>
</evidence>
<dbReference type="AlphaFoldDB" id="A0A5C8GAH5"/>
<proteinExistence type="predicted"/>
<dbReference type="Gene3D" id="3.40.50.300">
    <property type="entry name" value="P-loop containing nucleotide triphosphate hydrolases"/>
    <property type="match status" value="1"/>
</dbReference>
<feature type="coiled-coil region" evidence="1">
    <location>
        <begin position="281"/>
        <end position="308"/>
    </location>
</feature>
<accession>A0A5C8GAH5</accession>
<keyword evidence="1" id="KW-0175">Coiled coil</keyword>
<name>A0A5C8GAH5_9SPIR</name>
<dbReference type="InterPro" id="IPR026866">
    <property type="entry name" value="CR006_AAA"/>
</dbReference>
<dbReference type="RefSeq" id="WP_147527823.1">
    <property type="nucleotide sequence ID" value="NZ_SAYJ01000003.1"/>
</dbReference>
<dbReference type="Pfam" id="PF13166">
    <property type="entry name" value="AAA_13"/>
    <property type="match status" value="1"/>
</dbReference>
<dbReference type="OrthoDB" id="306339at2"/>
<dbReference type="PANTHER" id="PTHR32182">
    <property type="entry name" value="DNA REPLICATION AND REPAIR PROTEIN RECF"/>
    <property type="match status" value="1"/>
</dbReference>
<feature type="domain" description="Protein CR006 P-loop" evidence="2">
    <location>
        <begin position="16"/>
        <end position="723"/>
    </location>
</feature>